<dbReference type="Pfam" id="PF13738">
    <property type="entry name" value="Pyr_redox_3"/>
    <property type="match status" value="1"/>
</dbReference>
<evidence type="ECO:0000256" key="1">
    <source>
        <dbReference type="ARBA" id="ARBA00023002"/>
    </source>
</evidence>
<evidence type="ECO:0000313" key="2">
    <source>
        <dbReference type="EMBL" id="CQR24761.1"/>
    </source>
</evidence>
<protein>
    <submittedName>
        <fullName evidence="2">Putative oxidoreductase CzcO</fullName>
    </submittedName>
</protein>
<accession>A0A0E3WF29</accession>
<name>A0A0E3WF29_9STRE</name>
<dbReference type="OrthoDB" id="178899at2"/>
<dbReference type="AlphaFoldDB" id="A0A0E3WF29"/>
<dbReference type="PANTHER" id="PTHR43539:SF89">
    <property type="entry name" value="NAD(P)-BINDING DOMAIN-CONTAINING PROTEIN"/>
    <property type="match status" value="1"/>
</dbReference>
<dbReference type="Proteomes" id="UP000198604">
    <property type="component" value="Unassembled WGS sequence"/>
</dbReference>
<dbReference type="InterPro" id="IPR036188">
    <property type="entry name" value="FAD/NAD-bd_sf"/>
</dbReference>
<sequence length="375" mass="42055">MKHYKIIIIGAGAAGIGFGAALKRFEQEDFLIIEKGEIGDSFLKWPKTTHFITPSFTSNGFGFPDINAVVPNTSPAFTFEKEHLSGAEYAHYLALIAKNYQLPIQKNTTVTRIEKNSDTYLIHTSQREFSCDYLIMATGEFQHPNTRGIEGAELGMHYGQIDSFDVQSQDPFIVIGGNESACDALTHLAYMGNEVHLYTDTFGRSESAPDPSISLSPITKERLRHVQENPQYHVQITEGKMAKKISKLDDQYQVEFSDGSCAQSKHKPILATGFLNTSHLIDGIALLDYQSDGIPTVLNNDESSIQSNCFLIGPSLRQSNTIFCYIYKFRQRFVPIILDIAAREGWDLNPQEIQFFKENQMCLDNLDCCSVECDC</sequence>
<keyword evidence="1" id="KW-0560">Oxidoreductase</keyword>
<dbReference type="SUPFAM" id="SSF51905">
    <property type="entry name" value="FAD/NAD(P)-binding domain"/>
    <property type="match status" value="1"/>
</dbReference>
<dbReference type="RefSeq" id="WP_093650373.1">
    <property type="nucleotide sequence ID" value="NZ_CTEN01000002.1"/>
</dbReference>
<dbReference type="EMBL" id="CTEN01000002">
    <property type="protein sequence ID" value="CQR24761.1"/>
    <property type="molecule type" value="Genomic_DNA"/>
</dbReference>
<dbReference type="STRING" id="1608583.BN1356_01117"/>
<dbReference type="InterPro" id="IPR050982">
    <property type="entry name" value="Auxin_biosynth/cation_transpt"/>
</dbReference>
<organism evidence="2 3">
    <name type="scientific">Streptococcus varani</name>
    <dbReference type="NCBI Taxonomy" id="1608583"/>
    <lineage>
        <taxon>Bacteria</taxon>
        <taxon>Bacillati</taxon>
        <taxon>Bacillota</taxon>
        <taxon>Bacilli</taxon>
        <taxon>Lactobacillales</taxon>
        <taxon>Streptococcaceae</taxon>
        <taxon>Streptococcus</taxon>
    </lineage>
</organism>
<evidence type="ECO:0000313" key="3">
    <source>
        <dbReference type="Proteomes" id="UP000198604"/>
    </source>
</evidence>
<dbReference type="PANTHER" id="PTHR43539">
    <property type="entry name" value="FLAVIN-BINDING MONOOXYGENASE-LIKE PROTEIN (AFU_ORTHOLOGUE AFUA_4G09220)"/>
    <property type="match status" value="1"/>
</dbReference>
<keyword evidence="3" id="KW-1185">Reference proteome</keyword>
<reference evidence="3" key="1">
    <citation type="submission" date="2015-03" db="EMBL/GenBank/DDBJ databases">
        <authorList>
            <person name="Urmite Genomes"/>
        </authorList>
    </citation>
    <scope>NUCLEOTIDE SEQUENCE [LARGE SCALE GENOMIC DNA]</scope>
    <source>
        <strain evidence="3">FF10</strain>
    </source>
</reference>
<gene>
    <name evidence="2" type="primary">czcO</name>
    <name evidence="2" type="ORF">BN1356_01117</name>
</gene>
<dbReference type="GO" id="GO:0004497">
    <property type="term" value="F:monooxygenase activity"/>
    <property type="evidence" value="ECO:0007669"/>
    <property type="project" value="TreeGrafter"/>
</dbReference>
<dbReference type="Gene3D" id="3.50.50.60">
    <property type="entry name" value="FAD/NAD(P)-binding domain"/>
    <property type="match status" value="2"/>
</dbReference>
<proteinExistence type="predicted"/>
<dbReference type="GO" id="GO:0050660">
    <property type="term" value="F:flavin adenine dinucleotide binding"/>
    <property type="evidence" value="ECO:0007669"/>
    <property type="project" value="TreeGrafter"/>
</dbReference>